<evidence type="ECO:0000313" key="2">
    <source>
        <dbReference type="Proteomes" id="UP000600918"/>
    </source>
</evidence>
<dbReference type="AlphaFoldDB" id="A0A834NHU3"/>
<protein>
    <submittedName>
        <fullName evidence="1">Uncharacterized protein</fullName>
    </submittedName>
</protein>
<keyword evidence="2" id="KW-1185">Reference proteome</keyword>
<dbReference type="EMBL" id="JACSDY010000013">
    <property type="protein sequence ID" value="KAF7410715.1"/>
    <property type="molecule type" value="Genomic_DNA"/>
</dbReference>
<reference evidence="1" key="1">
    <citation type="journal article" date="2020" name="G3 (Bethesda)">
        <title>High-Quality Assemblies for Three Invasive Social Wasps from the &lt;i&gt;Vespula&lt;/i&gt; Genus.</title>
        <authorList>
            <person name="Harrop T.W.R."/>
            <person name="Guhlin J."/>
            <person name="McLaughlin G.M."/>
            <person name="Permina E."/>
            <person name="Stockwell P."/>
            <person name="Gilligan J."/>
            <person name="Le Lec M.F."/>
            <person name="Gruber M.A.M."/>
            <person name="Quinn O."/>
            <person name="Lovegrove M."/>
            <person name="Duncan E.J."/>
            <person name="Remnant E.J."/>
            <person name="Van Eeckhoven J."/>
            <person name="Graham B."/>
            <person name="Knapp R.A."/>
            <person name="Langford K.W."/>
            <person name="Kronenberg Z."/>
            <person name="Press M.O."/>
            <person name="Eacker S.M."/>
            <person name="Wilson-Rankin E.E."/>
            <person name="Purcell J."/>
            <person name="Lester P.J."/>
            <person name="Dearden P.K."/>
        </authorList>
    </citation>
    <scope>NUCLEOTIDE SEQUENCE</scope>
    <source>
        <strain evidence="1">Volc-1</strain>
    </source>
</reference>
<accession>A0A834NHU3</accession>
<proteinExistence type="predicted"/>
<name>A0A834NHU3_VESPE</name>
<dbReference type="Proteomes" id="UP000600918">
    <property type="component" value="Unassembled WGS sequence"/>
</dbReference>
<comment type="caution">
    <text evidence="1">The sequence shown here is derived from an EMBL/GenBank/DDBJ whole genome shotgun (WGS) entry which is preliminary data.</text>
</comment>
<organism evidence="1 2">
    <name type="scientific">Vespula pensylvanica</name>
    <name type="common">Western yellow jacket</name>
    <name type="synonym">Wasp</name>
    <dbReference type="NCBI Taxonomy" id="30213"/>
    <lineage>
        <taxon>Eukaryota</taxon>
        <taxon>Metazoa</taxon>
        <taxon>Ecdysozoa</taxon>
        <taxon>Arthropoda</taxon>
        <taxon>Hexapoda</taxon>
        <taxon>Insecta</taxon>
        <taxon>Pterygota</taxon>
        <taxon>Neoptera</taxon>
        <taxon>Endopterygota</taxon>
        <taxon>Hymenoptera</taxon>
        <taxon>Apocrita</taxon>
        <taxon>Aculeata</taxon>
        <taxon>Vespoidea</taxon>
        <taxon>Vespidae</taxon>
        <taxon>Vespinae</taxon>
        <taxon>Vespula</taxon>
    </lineage>
</organism>
<evidence type="ECO:0000313" key="1">
    <source>
        <dbReference type="EMBL" id="KAF7410715.1"/>
    </source>
</evidence>
<gene>
    <name evidence="1" type="ORF">H0235_013322</name>
</gene>
<sequence>MRNRVYAERNLIIEQPVYIFPKRAENRTPVSIILGSSNLLFARGRQPNTIRVSSFESFQRFEALESKSNHFRRETSTNPFSPFRFPKGKADFQWQKSEVVVFGPSRPADVNTIGKSAVSLLCECPYTVESWYMLILVTSTRVLSIIDIYRCFVDEISMGAR</sequence>